<dbReference type="InterPro" id="IPR036412">
    <property type="entry name" value="HAD-like_sf"/>
</dbReference>
<dbReference type="Proteomes" id="UP000509241">
    <property type="component" value="Chromosome"/>
</dbReference>
<keyword evidence="2" id="KW-1185">Reference proteome</keyword>
<dbReference type="KEGG" id="haly:HYG82_02715"/>
<dbReference type="SUPFAM" id="SSF56784">
    <property type="entry name" value="HAD-like"/>
    <property type="match status" value="1"/>
</dbReference>
<dbReference type="OrthoDB" id="115864at2157"/>
<dbReference type="GeneID" id="56032168"/>
<organism evidence="1 2">
    <name type="scientific">Natrinema halophilum</name>
    <dbReference type="NCBI Taxonomy" id="1699371"/>
    <lineage>
        <taxon>Archaea</taxon>
        <taxon>Methanobacteriati</taxon>
        <taxon>Methanobacteriota</taxon>
        <taxon>Stenosarchaea group</taxon>
        <taxon>Halobacteria</taxon>
        <taxon>Halobacteriales</taxon>
        <taxon>Natrialbaceae</taxon>
        <taxon>Natrinema</taxon>
    </lineage>
</organism>
<accession>A0A7D5GLN0</accession>
<name>A0A7D5GLN0_9EURY</name>
<evidence type="ECO:0000313" key="2">
    <source>
        <dbReference type="Proteomes" id="UP000509241"/>
    </source>
</evidence>
<reference evidence="1 2" key="1">
    <citation type="submission" date="2020-07" db="EMBL/GenBank/DDBJ databases">
        <authorList>
            <person name="Cui H."/>
        </authorList>
    </citation>
    <scope>NUCLEOTIDE SEQUENCE [LARGE SCALE GENOMIC DNA]</scope>
    <source>
        <strain evidence="1 2">YPL8</strain>
    </source>
</reference>
<evidence type="ECO:0000313" key="1">
    <source>
        <dbReference type="EMBL" id="QLG47833.1"/>
    </source>
</evidence>
<dbReference type="AlphaFoldDB" id="A0A7D5GLN0"/>
<protein>
    <recommendedName>
        <fullName evidence="3">HAD family hydrolase</fullName>
    </recommendedName>
</protein>
<gene>
    <name evidence="1" type="ORF">HYG82_02715</name>
</gene>
<dbReference type="RefSeq" id="WP_179259575.1">
    <property type="nucleotide sequence ID" value="NZ_CP058601.1"/>
</dbReference>
<dbReference type="EMBL" id="CP058601">
    <property type="protein sequence ID" value="QLG47833.1"/>
    <property type="molecule type" value="Genomic_DNA"/>
</dbReference>
<proteinExistence type="predicted"/>
<evidence type="ECO:0008006" key="3">
    <source>
        <dbReference type="Google" id="ProtNLM"/>
    </source>
</evidence>
<sequence>MYDAAVFDVDGVLLRRHPNYPDVYRSVVEGTFQAFDVVSDESDVEAFVGGESKTLEGMRAVCNCYGLHFESFWEERERQSTALQRRLLEQGERTPYEAIVRMIG</sequence>